<dbReference type="AlphaFoldDB" id="A0A5R9Q2N9"/>
<dbReference type="RefSeq" id="WP_138481150.1">
    <property type="nucleotide sequence ID" value="NZ_PPSW01000014.1"/>
</dbReference>
<organism evidence="2 3">
    <name type="scientific">Pseudoalteromonas phenolica</name>
    <dbReference type="NCBI Taxonomy" id="161398"/>
    <lineage>
        <taxon>Bacteria</taxon>
        <taxon>Pseudomonadati</taxon>
        <taxon>Pseudomonadota</taxon>
        <taxon>Gammaproteobacteria</taxon>
        <taxon>Alteromonadales</taxon>
        <taxon>Pseudoalteromonadaceae</taxon>
        <taxon>Pseudoalteromonas</taxon>
    </lineage>
</organism>
<keyword evidence="1" id="KW-0732">Signal</keyword>
<protein>
    <recommendedName>
        <fullName evidence="4">Cupin 2 conserved barrel domain-containing protein</fullName>
    </recommendedName>
</protein>
<reference evidence="2 3" key="1">
    <citation type="submission" date="2018-01" db="EMBL/GenBank/DDBJ databases">
        <title>Co-occurrence of chitin degradation, pigmentation and bioactivity in marine Pseudoalteromonas.</title>
        <authorList>
            <person name="Paulsen S."/>
            <person name="Gram L."/>
            <person name="Machado H."/>
        </authorList>
    </citation>
    <scope>NUCLEOTIDE SEQUENCE [LARGE SCALE GENOMIC DNA]</scope>
    <source>
        <strain evidence="2 3">S3663</strain>
    </source>
</reference>
<accession>A0A5R9Q2N9</accession>
<evidence type="ECO:0000313" key="3">
    <source>
        <dbReference type="Proteomes" id="UP000309186"/>
    </source>
</evidence>
<feature type="chain" id="PRO_5024413477" description="Cupin 2 conserved barrel domain-containing protein" evidence="1">
    <location>
        <begin position="22"/>
        <end position="123"/>
    </location>
</feature>
<dbReference type="InterPro" id="IPR014710">
    <property type="entry name" value="RmlC-like_jellyroll"/>
</dbReference>
<dbReference type="SUPFAM" id="SSF51182">
    <property type="entry name" value="RmlC-like cupins"/>
    <property type="match status" value="1"/>
</dbReference>
<dbReference type="Proteomes" id="UP000309186">
    <property type="component" value="Unassembled WGS sequence"/>
</dbReference>
<evidence type="ECO:0000313" key="2">
    <source>
        <dbReference type="EMBL" id="TLX47195.1"/>
    </source>
</evidence>
<evidence type="ECO:0008006" key="4">
    <source>
        <dbReference type="Google" id="ProtNLM"/>
    </source>
</evidence>
<proteinExistence type="predicted"/>
<name>A0A5R9Q2N9_9GAMM</name>
<evidence type="ECO:0000256" key="1">
    <source>
        <dbReference type="SAM" id="SignalP"/>
    </source>
</evidence>
<dbReference type="EMBL" id="PPSW01000014">
    <property type="protein sequence ID" value="TLX47195.1"/>
    <property type="molecule type" value="Genomic_DNA"/>
</dbReference>
<comment type="caution">
    <text evidence="2">The sequence shown here is derived from an EMBL/GenBank/DDBJ whole genome shotgun (WGS) entry which is preliminary data.</text>
</comment>
<dbReference type="OrthoDB" id="5917767at2"/>
<gene>
    <name evidence="2" type="ORF">C1E24_10355</name>
</gene>
<dbReference type="InterPro" id="IPR011051">
    <property type="entry name" value="RmlC_Cupin_sf"/>
</dbReference>
<sequence>MFNKLTGFCFLCLLLVFNVQAKPVYEHAHLASPEHYSVLLENEQVLVLKMVLKPGESDRFHKHNAKTVYFQQGGRAVIKTENASLNIDIPDGHTMWHDQWVHQVSNVGDTEIIAIIVESKQTN</sequence>
<feature type="signal peptide" evidence="1">
    <location>
        <begin position="1"/>
        <end position="21"/>
    </location>
</feature>
<dbReference type="Gene3D" id="2.60.120.10">
    <property type="entry name" value="Jelly Rolls"/>
    <property type="match status" value="1"/>
</dbReference>